<name>A0A225VG80_9STRA</name>
<evidence type="ECO:0000259" key="1">
    <source>
        <dbReference type="Pfam" id="PF03184"/>
    </source>
</evidence>
<dbReference type="EMBL" id="NBNE01005272">
    <property type="protein sequence ID" value="OWZ03878.1"/>
    <property type="molecule type" value="Genomic_DNA"/>
</dbReference>
<comment type="caution">
    <text evidence="2">The sequence shown here is derived from an EMBL/GenBank/DDBJ whole genome shotgun (WGS) entry which is preliminary data.</text>
</comment>
<reference evidence="3" key="1">
    <citation type="submission" date="2017-03" db="EMBL/GenBank/DDBJ databases">
        <title>Phytopthora megakarya and P. palmivora, two closely related causual agents of cacao black pod achieved similar genome size and gene model numbers by different mechanisms.</title>
        <authorList>
            <person name="Ali S."/>
            <person name="Shao J."/>
            <person name="Larry D.J."/>
            <person name="Kronmiller B."/>
            <person name="Shen D."/>
            <person name="Strem M.D."/>
            <person name="Melnick R.L."/>
            <person name="Guiltinan M.J."/>
            <person name="Tyler B.M."/>
            <person name="Meinhardt L.W."/>
            <person name="Bailey B.A."/>
        </authorList>
    </citation>
    <scope>NUCLEOTIDE SEQUENCE [LARGE SCALE GENOMIC DNA]</scope>
    <source>
        <strain evidence="3">zdho120</strain>
    </source>
</reference>
<sequence>HVIDGVCGEFVSTEYLEALTLYMPLPKNTTGVLQPLDVGIMGPFKKKLRSLALASEIEGFRDSSLPLRERLLALMRRPAYEKRQIVVKRVA</sequence>
<dbReference type="Pfam" id="PF03184">
    <property type="entry name" value="DDE_1"/>
    <property type="match status" value="1"/>
</dbReference>
<gene>
    <name evidence="2" type="ORF">PHMEG_00024316</name>
</gene>
<feature type="non-terminal residue" evidence="2">
    <location>
        <position position="1"/>
    </location>
</feature>
<organism evidence="2 3">
    <name type="scientific">Phytophthora megakarya</name>
    <dbReference type="NCBI Taxonomy" id="4795"/>
    <lineage>
        <taxon>Eukaryota</taxon>
        <taxon>Sar</taxon>
        <taxon>Stramenopiles</taxon>
        <taxon>Oomycota</taxon>
        <taxon>Peronosporomycetes</taxon>
        <taxon>Peronosporales</taxon>
        <taxon>Peronosporaceae</taxon>
        <taxon>Phytophthora</taxon>
    </lineage>
</organism>
<dbReference type="GO" id="GO:0003676">
    <property type="term" value="F:nucleic acid binding"/>
    <property type="evidence" value="ECO:0007669"/>
    <property type="project" value="InterPro"/>
</dbReference>
<dbReference type="AlphaFoldDB" id="A0A225VG80"/>
<dbReference type="InterPro" id="IPR004875">
    <property type="entry name" value="DDE_SF_endonuclease_dom"/>
</dbReference>
<protein>
    <recommendedName>
        <fullName evidence="1">DDE-1 domain-containing protein</fullName>
    </recommendedName>
</protein>
<accession>A0A225VG80</accession>
<dbReference type="OrthoDB" id="89633at2759"/>
<dbReference type="Proteomes" id="UP000198211">
    <property type="component" value="Unassembled WGS sequence"/>
</dbReference>
<keyword evidence="3" id="KW-1185">Reference proteome</keyword>
<feature type="domain" description="DDE-1" evidence="1">
    <location>
        <begin position="22"/>
        <end position="59"/>
    </location>
</feature>
<proteinExistence type="predicted"/>
<evidence type="ECO:0000313" key="2">
    <source>
        <dbReference type="EMBL" id="OWZ03878.1"/>
    </source>
</evidence>
<evidence type="ECO:0000313" key="3">
    <source>
        <dbReference type="Proteomes" id="UP000198211"/>
    </source>
</evidence>